<proteinExistence type="predicted"/>
<dbReference type="Pfam" id="PF01026">
    <property type="entry name" value="TatD_DNase"/>
    <property type="match status" value="1"/>
</dbReference>
<keyword evidence="3" id="KW-1185">Reference proteome</keyword>
<accession>A0A554XBT7</accession>
<dbReference type="CDD" id="cd01310">
    <property type="entry name" value="TatD_DNAse"/>
    <property type="match status" value="1"/>
</dbReference>
<dbReference type="OrthoDB" id="9810005at2"/>
<organism evidence="2 3">
    <name type="scientific">Tepidimonas charontis</name>
    <dbReference type="NCBI Taxonomy" id="2267262"/>
    <lineage>
        <taxon>Bacteria</taxon>
        <taxon>Pseudomonadati</taxon>
        <taxon>Pseudomonadota</taxon>
        <taxon>Betaproteobacteria</taxon>
        <taxon>Burkholderiales</taxon>
        <taxon>Tepidimonas</taxon>
    </lineage>
</organism>
<feature type="binding site" evidence="1">
    <location>
        <position position="163"/>
    </location>
    <ligand>
        <name>a divalent metal cation</name>
        <dbReference type="ChEBI" id="CHEBI:60240"/>
        <label>2</label>
    </ligand>
</feature>
<evidence type="ECO:0000313" key="3">
    <source>
        <dbReference type="Proteomes" id="UP000318294"/>
    </source>
</evidence>
<keyword evidence="1" id="KW-0479">Metal-binding</keyword>
<feature type="binding site" evidence="1">
    <location>
        <position position="213"/>
    </location>
    <ligand>
        <name>a divalent metal cation</name>
        <dbReference type="ChEBI" id="CHEBI:60240"/>
        <label>1</label>
    </ligand>
</feature>
<dbReference type="EMBL" id="VJON01000030">
    <property type="protein sequence ID" value="TSE33239.1"/>
    <property type="molecule type" value="Genomic_DNA"/>
</dbReference>
<dbReference type="AlphaFoldDB" id="A0A554XBT7"/>
<feature type="binding site" evidence="1">
    <location>
        <position position="6"/>
    </location>
    <ligand>
        <name>a divalent metal cation</name>
        <dbReference type="ChEBI" id="CHEBI:60240"/>
        <label>1</label>
    </ligand>
</feature>
<feature type="binding site" evidence="1">
    <location>
        <position position="135"/>
    </location>
    <ligand>
        <name>a divalent metal cation</name>
        <dbReference type="ChEBI" id="CHEBI:60240"/>
        <label>2</label>
    </ligand>
</feature>
<dbReference type="SUPFAM" id="SSF51556">
    <property type="entry name" value="Metallo-dependent hydrolases"/>
    <property type="match status" value="1"/>
</dbReference>
<keyword evidence="2" id="KW-0378">Hydrolase</keyword>
<feature type="binding site" evidence="1">
    <location>
        <position position="95"/>
    </location>
    <ligand>
        <name>a divalent metal cation</name>
        <dbReference type="ChEBI" id="CHEBI:60240"/>
        <label>1</label>
    </ligand>
</feature>
<gene>
    <name evidence="2" type="primary">yjjV</name>
    <name evidence="2" type="ORF">Tchar_01828</name>
</gene>
<dbReference type="PANTHER" id="PTHR46124:SF2">
    <property type="entry name" value="D-AMINOACYL-TRNA DEACYLASE"/>
    <property type="match status" value="1"/>
</dbReference>
<dbReference type="PIRSF" id="PIRSF005902">
    <property type="entry name" value="DNase_TatD"/>
    <property type="match status" value="1"/>
</dbReference>
<dbReference type="GO" id="GO:0046872">
    <property type="term" value="F:metal ion binding"/>
    <property type="evidence" value="ECO:0007669"/>
    <property type="project" value="UniProtKB-KW"/>
</dbReference>
<name>A0A554XBT7_9BURK</name>
<feature type="binding site" evidence="1">
    <location>
        <position position="8"/>
    </location>
    <ligand>
        <name>a divalent metal cation</name>
        <dbReference type="ChEBI" id="CHEBI:60240"/>
        <label>1</label>
    </ligand>
</feature>
<comment type="caution">
    <text evidence="2">The sequence shown here is derived from an EMBL/GenBank/DDBJ whole genome shotgun (WGS) entry which is preliminary data.</text>
</comment>
<dbReference type="EC" id="3.1.-.-" evidence="2"/>
<dbReference type="Gene3D" id="3.20.20.140">
    <property type="entry name" value="Metal-dependent hydrolases"/>
    <property type="match status" value="1"/>
</dbReference>
<sequence length="290" mass="30726">MWIDTHCHLDAPEFGAEALTERERARAAGVTWCVLPAVRVADFDAVRALAHRTGDAYALGIHPLCVPDATDADLRRLDEALGDWRADPRLVAVGEIGLDFFVPRLCEPALRAQQQRFYRAQLALAQRHGLPVILHVRRSADALLAGLRAQAASARPVCGGIAHAFNGSWQQAMAFVALGFRLGFGGAATFDGARRLRALWQALPAEALVLETDAPDIPPQWLYVPAAQRCAGTPQGRNSPAELPRIGAVLAALRGLPAPVLAARTRANACAALPRLGALAGAGTGSGVVT</sequence>
<dbReference type="GO" id="GO:0016788">
    <property type="term" value="F:hydrolase activity, acting on ester bonds"/>
    <property type="evidence" value="ECO:0007669"/>
    <property type="project" value="InterPro"/>
</dbReference>
<dbReference type="Proteomes" id="UP000318294">
    <property type="component" value="Unassembled WGS sequence"/>
</dbReference>
<dbReference type="InterPro" id="IPR001130">
    <property type="entry name" value="TatD-like"/>
</dbReference>
<evidence type="ECO:0000313" key="2">
    <source>
        <dbReference type="EMBL" id="TSE33239.1"/>
    </source>
</evidence>
<dbReference type="InterPro" id="IPR032466">
    <property type="entry name" value="Metal_Hydrolase"/>
</dbReference>
<dbReference type="PANTHER" id="PTHR46124">
    <property type="entry name" value="D-AMINOACYL-TRNA DEACYLASE"/>
    <property type="match status" value="1"/>
</dbReference>
<dbReference type="RefSeq" id="WP_144328757.1">
    <property type="nucleotide sequence ID" value="NZ_VJON01000030.1"/>
</dbReference>
<evidence type="ECO:0000256" key="1">
    <source>
        <dbReference type="PIRSR" id="PIRSR005902-1"/>
    </source>
</evidence>
<reference evidence="2 3" key="1">
    <citation type="submission" date="2019-07" db="EMBL/GenBank/DDBJ databases">
        <title>Tepidimonas charontis SPSP-6 draft genome.</title>
        <authorList>
            <person name="Da Costa M.S."/>
            <person name="Froufe H.J.C."/>
            <person name="Egas C."/>
            <person name="Albuquerque L."/>
        </authorList>
    </citation>
    <scope>NUCLEOTIDE SEQUENCE [LARGE SCALE GENOMIC DNA]</scope>
    <source>
        <strain evidence="2 3">SPSP-6</strain>
    </source>
</reference>
<protein>
    <submittedName>
        <fullName evidence="2">Putative metal-dependent hydrolase YjjV</fullName>
        <ecNumber evidence="2">3.1.-.-</ecNumber>
    </submittedName>
</protein>